<organism evidence="2 3">
    <name type="scientific">Panicum miliaceum</name>
    <name type="common">Proso millet</name>
    <name type="synonym">Broomcorn millet</name>
    <dbReference type="NCBI Taxonomy" id="4540"/>
    <lineage>
        <taxon>Eukaryota</taxon>
        <taxon>Viridiplantae</taxon>
        <taxon>Streptophyta</taxon>
        <taxon>Embryophyta</taxon>
        <taxon>Tracheophyta</taxon>
        <taxon>Spermatophyta</taxon>
        <taxon>Magnoliopsida</taxon>
        <taxon>Liliopsida</taxon>
        <taxon>Poales</taxon>
        <taxon>Poaceae</taxon>
        <taxon>PACMAD clade</taxon>
        <taxon>Panicoideae</taxon>
        <taxon>Panicodae</taxon>
        <taxon>Paniceae</taxon>
        <taxon>Panicinae</taxon>
        <taxon>Panicum</taxon>
        <taxon>Panicum sect. Panicum</taxon>
    </lineage>
</organism>
<dbReference type="Proteomes" id="UP000275267">
    <property type="component" value="Unassembled WGS sequence"/>
</dbReference>
<evidence type="ECO:0000256" key="1">
    <source>
        <dbReference type="SAM" id="MobiDB-lite"/>
    </source>
</evidence>
<dbReference type="PANTHER" id="PTHR33186:SF28">
    <property type="entry name" value="F-BOX DOMAIN-CONTAINING PROTEIN"/>
    <property type="match status" value="1"/>
</dbReference>
<reference evidence="3" key="1">
    <citation type="journal article" date="2019" name="Nat. Commun.">
        <title>The genome of broomcorn millet.</title>
        <authorList>
            <person name="Zou C."/>
            <person name="Miki D."/>
            <person name="Li D."/>
            <person name="Tang Q."/>
            <person name="Xiao L."/>
            <person name="Rajput S."/>
            <person name="Deng P."/>
            <person name="Jia W."/>
            <person name="Huang R."/>
            <person name="Zhang M."/>
            <person name="Sun Y."/>
            <person name="Hu J."/>
            <person name="Fu X."/>
            <person name="Schnable P.S."/>
            <person name="Li F."/>
            <person name="Zhang H."/>
            <person name="Feng B."/>
            <person name="Zhu X."/>
            <person name="Liu R."/>
            <person name="Schnable J.C."/>
            <person name="Zhu J.-K."/>
            <person name="Zhang H."/>
        </authorList>
    </citation>
    <scope>NUCLEOTIDE SEQUENCE [LARGE SCALE GENOMIC DNA]</scope>
</reference>
<feature type="compositionally biased region" description="Low complexity" evidence="1">
    <location>
        <begin position="194"/>
        <end position="204"/>
    </location>
</feature>
<dbReference type="PANTHER" id="PTHR33186">
    <property type="entry name" value="OS10G0136150 PROTEIN-RELATED"/>
    <property type="match status" value="1"/>
</dbReference>
<sequence length="216" mass="23538">MPDSTFSDGGYIFDGKHAALIEDEIYCIVDLGARILKYDLVRHCFSLIDLPFVYKKDTVLMQNGDGSLGLAGVSGSRLYLWSRMVNPEGGTGWVQQRVIKLKILPKADIFGFAEGAKVFFMSTEAGAFTFELKSGRVRKAGRSRDYCALFLFISFFTPENCHASRPHAAAEVLLAALPWRGVVGRIQYNTTSTSVTAGSTASPSLGARLHDGSAQV</sequence>
<evidence type="ECO:0000313" key="3">
    <source>
        <dbReference type="Proteomes" id="UP000275267"/>
    </source>
</evidence>
<evidence type="ECO:0000313" key="2">
    <source>
        <dbReference type="EMBL" id="RLM57722.1"/>
    </source>
</evidence>
<dbReference type="EMBL" id="PQIB02000017">
    <property type="protein sequence ID" value="RLM57722.1"/>
    <property type="molecule type" value="Genomic_DNA"/>
</dbReference>
<protein>
    <recommendedName>
        <fullName evidence="4">F-box associated domain-containing protein</fullName>
    </recommendedName>
</protein>
<comment type="caution">
    <text evidence="2">The sequence shown here is derived from an EMBL/GenBank/DDBJ whole genome shotgun (WGS) entry which is preliminary data.</text>
</comment>
<gene>
    <name evidence="2" type="ORF">C2845_PM18G03810</name>
</gene>
<dbReference type="OrthoDB" id="669175at2759"/>
<keyword evidence="3" id="KW-1185">Reference proteome</keyword>
<feature type="region of interest" description="Disordered" evidence="1">
    <location>
        <begin position="194"/>
        <end position="216"/>
    </location>
</feature>
<proteinExistence type="predicted"/>
<dbReference type="AlphaFoldDB" id="A0A3L6PHQ4"/>
<accession>A0A3L6PHQ4</accession>
<name>A0A3L6PHQ4_PANMI</name>
<evidence type="ECO:0008006" key="4">
    <source>
        <dbReference type="Google" id="ProtNLM"/>
    </source>
</evidence>